<feature type="domain" description="Laminin EGF-like" evidence="4">
    <location>
        <begin position="43"/>
        <end position="76"/>
    </location>
</feature>
<evidence type="ECO:0000313" key="6">
    <source>
        <dbReference type="Proteomes" id="UP000499080"/>
    </source>
</evidence>
<dbReference type="EMBL" id="BGPR01145760">
    <property type="protein sequence ID" value="GBN76376.1"/>
    <property type="molecule type" value="Genomic_DNA"/>
</dbReference>
<keyword evidence="2" id="KW-0424">Laminin EGF-like domain</keyword>
<feature type="non-terminal residue" evidence="5">
    <location>
        <position position="93"/>
    </location>
</feature>
<dbReference type="FunFam" id="2.10.25.10:FF:000454">
    <property type="entry name" value="Laminin subunit alpha 1"/>
    <property type="match status" value="1"/>
</dbReference>
<feature type="chain" id="PRO_5021218602" evidence="3">
    <location>
        <begin position="21"/>
        <end position="93"/>
    </location>
</feature>
<dbReference type="PROSITE" id="PS01248">
    <property type="entry name" value="EGF_LAM_1"/>
    <property type="match status" value="1"/>
</dbReference>
<reference evidence="5 6" key="1">
    <citation type="journal article" date="2019" name="Sci. Rep.">
        <title>Orb-weaving spider Araneus ventricosus genome elucidates the spidroin gene catalogue.</title>
        <authorList>
            <person name="Kono N."/>
            <person name="Nakamura H."/>
            <person name="Ohtoshi R."/>
            <person name="Moran D.A.P."/>
            <person name="Shinohara A."/>
            <person name="Yoshida Y."/>
            <person name="Fujiwara M."/>
            <person name="Mori M."/>
            <person name="Tomita M."/>
            <person name="Arakawa K."/>
        </authorList>
    </citation>
    <scope>NUCLEOTIDE SEQUENCE [LARGE SCALE GENOMIC DNA]</scope>
</reference>
<evidence type="ECO:0000256" key="2">
    <source>
        <dbReference type="ARBA" id="ARBA00023292"/>
    </source>
</evidence>
<comment type="caution">
    <text evidence="5">The sequence shown here is derived from an EMBL/GenBank/DDBJ whole genome shotgun (WGS) entry which is preliminary data.</text>
</comment>
<evidence type="ECO:0000256" key="1">
    <source>
        <dbReference type="ARBA" id="ARBA00023157"/>
    </source>
</evidence>
<dbReference type="InterPro" id="IPR002049">
    <property type="entry name" value="LE_dom"/>
</dbReference>
<proteinExistence type="predicted"/>
<accession>A0A4Y2RLW5</accession>
<keyword evidence="1" id="KW-1015">Disulfide bond</keyword>
<dbReference type="PANTHER" id="PTHR10574:SF444">
    <property type="entry name" value="BASEMENT MEMBRANE-SPECIFIC HEPARAN SULFATE PROTEOGLYCAN CORE PROTEIN"/>
    <property type="match status" value="1"/>
</dbReference>
<keyword evidence="3" id="KW-0732">Signal</keyword>
<dbReference type="Pfam" id="PF00053">
    <property type="entry name" value="EGF_laminin"/>
    <property type="match status" value="1"/>
</dbReference>
<dbReference type="AlphaFoldDB" id="A0A4Y2RLW5"/>
<dbReference type="OrthoDB" id="10055367at2759"/>
<gene>
    <name evidence="5" type="primary">HSPG2_10</name>
    <name evidence="5" type="ORF">AVEN_191976_1</name>
</gene>
<evidence type="ECO:0000313" key="5">
    <source>
        <dbReference type="EMBL" id="GBN76376.1"/>
    </source>
</evidence>
<dbReference type="Proteomes" id="UP000499080">
    <property type="component" value="Unassembled WGS sequence"/>
</dbReference>
<keyword evidence="6" id="KW-1185">Reference proteome</keyword>
<evidence type="ECO:0000256" key="3">
    <source>
        <dbReference type="SAM" id="SignalP"/>
    </source>
</evidence>
<sequence length="93" mass="10068">MTFQFHYLFLIINSLSNSLADVSFTIAVDRPTDGPRALAVEQCRCPIGYSGLSCEDCDAGYTRSGAGLYLGLCEPCFCNSHSSDCDPETGICR</sequence>
<evidence type="ECO:0000259" key="4">
    <source>
        <dbReference type="PROSITE" id="PS01248"/>
    </source>
</evidence>
<dbReference type="InterPro" id="IPR050440">
    <property type="entry name" value="Laminin/Netrin_ECM"/>
</dbReference>
<dbReference type="GO" id="GO:0009887">
    <property type="term" value="P:animal organ morphogenesis"/>
    <property type="evidence" value="ECO:0007669"/>
    <property type="project" value="TreeGrafter"/>
</dbReference>
<dbReference type="PANTHER" id="PTHR10574">
    <property type="entry name" value="NETRIN/LAMININ-RELATED"/>
    <property type="match status" value="1"/>
</dbReference>
<organism evidence="5 6">
    <name type="scientific">Araneus ventricosus</name>
    <name type="common">Orbweaver spider</name>
    <name type="synonym">Epeira ventricosa</name>
    <dbReference type="NCBI Taxonomy" id="182803"/>
    <lineage>
        <taxon>Eukaryota</taxon>
        <taxon>Metazoa</taxon>
        <taxon>Ecdysozoa</taxon>
        <taxon>Arthropoda</taxon>
        <taxon>Chelicerata</taxon>
        <taxon>Arachnida</taxon>
        <taxon>Araneae</taxon>
        <taxon>Araneomorphae</taxon>
        <taxon>Entelegynae</taxon>
        <taxon>Araneoidea</taxon>
        <taxon>Araneidae</taxon>
        <taxon>Araneus</taxon>
    </lineage>
</organism>
<protein>
    <submittedName>
        <fullName evidence="5">Basement membrane-specific heparan sulfate proteoglycan core protein</fullName>
    </submittedName>
</protein>
<dbReference type="Gene3D" id="2.170.300.10">
    <property type="entry name" value="Tie2 ligand-binding domain superfamily"/>
    <property type="match status" value="1"/>
</dbReference>
<dbReference type="GO" id="GO:0009888">
    <property type="term" value="P:tissue development"/>
    <property type="evidence" value="ECO:0007669"/>
    <property type="project" value="TreeGrafter"/>
</dbReference>
<dbReference type="SUPFAM" id="SSF57196">
    <property type="entry name" value="EGF/Laminin"/>
    <property type="match status" value="1"/>
</dbReference>
<feature type="signal peptide" evidence="3">
    <location>
        <begin position="1"/>
        <end position="20"/>
    </location>
</feature>
<name>A0A4Y2RLW5_ARAVE</name>